<dbReference type="InterPro" id="IPR052179">
    <property type="entry name" value="DD-CPase-like"/>
</dbReference>
<dbReference type="OrthoDB" id="9792074at2"/>
<dbReference type="PROSITE" id="PS51257">
    <property type="entry name" value="PROKAR_LIPOPROTEIN"/>
    <property type="match status" value="1"/>
</dbReference>
<keyword evidence="4" id="KW-1185">Reference proteome</keyword>
<dbReference type="Pfam" id="PF02557">
    <property type="entry name" value="VanY"/>
    <property type="match status" value="1"/>
</dbReference>
<dbReference type="RefSeq" id="WP_099148571.1">
    <property type="nucleotide sequence ID" value="NZ_PDUD01000003.1"/>
</dbReference>
<protein>
    <submittedName>
        <fullName evidence="3">Peptidase M15</fullName>
    </submittedName>
</protein>
<dbReference type="PANTHER" id="PTHR34385">
    <property type="entry name" value="D-ALANYL-D-ALANINE CARBOXYPEPTIDASE"/>
    <property type="match status" value="1"/>
</dbReference>
<dbReference type="GO" id="GO:0008233">
    <property type="term" value="F:peptidase activity"/>
    <property type="evidence" value="ECO:0007669"/>
    <property type="project" value="InterPro"/>
</dbReference>
<dbReference type="GO" id="GO:0006508">
    <property type="term" value="P:proteolysis"/>
    <property type="evidence" value="ECO:0007669"/>
    <property type="project" value="InterPro"/>
</dbReference>
<evidence type="ECO:0000259" key="2">
    <source>
        <dbReference type="Pfam" id="PF02557"/>
    </source>
</evidence>
<keyword evidence="1" id="KW-0732">Signal</keyword>
<dbReference type="InterPro" id="IPR009045">
    <property type="entry name" value="Zn_M74/Hedgehog-like"/>
</dbReference>
<proteinExistence type="predicted"/>
<comment type="caution">
    <text evidence="3">The sequence shown here is derived from an EMBL/GenBank/DDBJ whole genome shotgun (WGS) entry which is preliminary data.</text>
</comment>
<accession>A0A2D0NHS0</accession>
<reference evidence="3 4" key="1">
    <citation type="submission" date="2017-10" db="EMBL/GenBank/DDBJ databases">
        <title>The draft genome sequence of Lewinella nigricans NBRC 102662.</title>
        <authorList>
            <person name="Wang K."/>
        </authorList>
    </citation>
    <scope>NUCLEOTIDE SEQUENCE [LARGE SCALE GENOMIC DNA]</scope>
    <source>
        <strain evidence="3 4">NBRC 102662</strain>
    </source>
</reference>
<dbReference type="PANTHER" id="PTHR34385:SF1">
    <property type="entry name" value="PEPTIDOGLYCAN L-ALANYL-D-GLUTAMATE ENDOPEPTIDASE CWLK"/>
    <property type="match status" value="1"/>
</dbReference>
<name>A0A2D0NHS0_FLAN2</name>
<evidence type="ECO:0000256" key="1">
    <source>
        <dbReference type="SAM" id="SignalP"/>
    </source>
</evidence>
<dbReference type="Gene3D" id="3.30.1380.10">
    <property type="match status" value="1"/>
</dbReference>
<dbReference type="InterPro" id="IPR003709">
    <property type="entry name" value="VanY-like_core_dom"/>
</dbReference>
<dbReference type="SUPFAM" id="SSF55166">
    <property type="entry name" value="Hedgehog/DD-peptidase"/>
    <property type="match status" value="1"/>
</dbReference>
<feature type="chain" id="PRO_5013107468" evidence="1">
    <location>
        <begin position="21"/>
        <end position="274"/>
    </location>
</feature>
<organism evidence="3 4">
    <name type="scientific">Flavilitoribacter nigricans (strain ATCC 23147 / DSM 23189 / NBRC 102662 / NCIMB 1420 / SS-2)</name>
    <name type="common">Lewinella nigricans</name>
    <dbReference type="NCBI Taxonomy" id="1122177"/>
    <lineage>
        <taxon>Bacteria</taxon>
        <taxon>Pseudomonadati</taxon>
        <taxon>Bacteroidota</taxon>
        <taxon>Saprospiria</taxon>
        <taxon>Saprospirales</taxon>
        <taxon>Lewinellaceae</taxon>
        <taxon>Flavilitoribacter</taxon>
    </lineage>
</organism>
<dbReference type="CDD" id="cd14847">
    <property type="entry name" value="DD-carboxypeptidase_like"/>
    <property type="match status" value="1"/>
</dbReference>
<feature type="domain" description="D-alanyl-D-alanine carboxypeptidase-like core" evidence="2">
    <location>
        <begin position="85"/>
        <end position="227"/>
    </location>
</feature>
<sequence>MNKKISLLAGLLLLGLLACSNTPEPQNGTAETGEDKLMNALSEETPAFSADTFRYDLQYVMGQFDPAQHEDFVVVEDQYSNSAGRYLHQDTYAAFKRMYAAALEEGVKLTIVSAARNFEVQKSIWEAKWNGSRKIENGKDASQAYPDPKTRALKILEYSSMPGSSRHHWGTDIDLINLNNEYFDSGDGKKAYEWLLANAATYGFCQPYTAGRPHGYHEERWHWSFLPLAQPLTALARLQLKDNMIQGFAGAEVAEQIGIVEKYVLGINLECLPE</sequence>
<dbReference type="EMBL" id="PDUD01000003">
    <property type="protein sequence ID" value="PHN08052.1"/>
    <property type="molecule type" value="Genomic_DNA"/>
</dbReference>
<gene>
    <name evidence="3" type="ORF">CRP01_03285</name>
</gene>
<feature type="signal peptide" evidence="1">
    <location>
        <begin position="1"/>
        <end position="20"/>
    </location>
</feature>
<evidence type="ECO:0000313" key="3">
    <source>
        <dbReference type="EMBL" id="PHN08052.1"/>
    </source>
</evidence>
<dbReference type="AlphaFoldDB" id="A0A2D0NHS0"/>
<dbReference type="Proteomes" id="UP000223913">
    <property type="component" value="Unassembled WGS sequence"/>
</dbReference>
<evidence type="ECO:0000313" key="4">
    <source>
        <dbReference type="Proteomes" id="UP000223913"/>
    </source>
</evidence>